<sequence length="127" mass="15145">MRFKRQEAFRYQFGQPLPCAFRIVRVDHKEIESDKGEAEIHDISPRGMRIKTSLDIPPRPREIQIEVTFMLNDVEFSFIGTLVWQRKANGEYYYGLQLLLSFQQEEILVREIKRYAVLHNSRQRSSI</sequence>
<dbReference type="SUPFAM" id="SSF141371">
    <property type="entry name" value="PilZ domain-like"/>
    <property type="match status" value="1"/>
</dbReference>
<dbReference type="Gene3D" id="2.40.10.220">
    <property type="entry name" value="predicted glycosyltransferase like domains"/>
    <property type="match status" value="1"/>
</dbReference>
<name>A0A160F4I3_9BACL</name>
<proteinExistence type="predicted"/>
<evidence type="ECO:0000259" key="1">
    <source>
        <dbReference type="Pfam" id="PF07238"/>
    </source>
</evidence>
<dbReference type="PATRIC" id="fig|294699.3.peg.2131"/>
<dbReference type="GO" id="GO:0035438">
    <property type="term" value="F:cyclic-di-GMP binding"/>
    <property type="evidence" value="ECO:0007669"/>
    <property type="project" value="InterPro"/>
</dbReference>
<dbReference type="KEGG" id="aamy:GFC30_2068"/>
<feature type="domain" description="PilZ" evidence="1">
    <location>
        <begin position="31"/>
        <end position="112"/>
    </location>
</feature>
<dbReference type="EMBL" id="CP015438">
    <property type="protein sequence ID" value="ANB60832.1"/>
    <property type="molecule type" value="Genomic_DNA"/>
</dbReference>
<dbReference type="OrthoDB" id="2354159at2"/>
<dbReference type="Proteomes" id="UP000076865">
    <property type="component" value="Chromosome"/>
</dbReference>
<gene>
    <name evidence="2" type="ORF">GFC30_2068</name>
</gene>
<dbReference type="InterPro" id="IPR009875">
    <property type="entry name" value="PilZ_domain"/>
</dbReference>
<evidence type="ECO:0000313" key="3">
    <source>
        <dbReference type="Proteomes" id="UP000076865"/>
    </source>
</evidence>
<accession>A0A160F4I3</accession>
<organism evidence="2 3">
    <name type="scientific">Anoxybacteroides amylolyticum</name>
    <dbReference type="NCBI Taxonomy" id="294699"/>
    <lineage>
        <taxon>Bacteria</taxon>
        <taxon>Bacillati</taxon>
        <taxon>Bacillota</taxon>
        <taxon>Bacilli</taxon>
        <taxon>Bacillales</taxon>
        <taxon>Anoxybacillaceae</taxon>
        <taxon>Anoxybacteroides</taxon>
    </lineage>
</organism>
<reference evidence="2 3" key="1">
    <citation type="journal article" date="2006" name="Syst. Appl. Microbiol.">
        <title>Anoxybacillus amylolyticus sp. nov., a thermophilic amylase producing bacterium isolated from Mount Rittmann (Antarctica).</title>
        <authorList>
            <person name="Poli A."/>
            <person name="Esposito E."/>
            <person name="Lama L."/>
            <person name="Orlando P."/>
            <person name="Nicolaus G."/>
            <person name="de Appolonia F."/>
            <person name="Gambacorta A."/>
            <person name="Nicolaus B."/>
        </authorList>
    </citation>
    <scope>NUCLEOTIDE SEQUENCE [LARGE SCALE GENOMIC DNA]</scope>
    <source>
        <strain evidence="2 3">DSM 15939</strain>
    </source>
</reference>
<protein>
    <submittedName>
        <fullName evidence="2">PilZ domain protein</fullName>
    </submittedName>
</protein>
<evidence type="ECO:0000313" key="2">
    <source>
        <dbReference type="EMBL" id="ANB60832.1"/>
    </source>
</evidence>
<keyword evidence="3" id="KW-1185">Reference proteome</keyword>
<dbReference type="AlphaFoldDB" id="A0A160F4I3"/>
<dbReference type="RefSeq" id="WP_066325016.1">
    <property type="nucleotide sequence ID" value="NZ_CP015438.1"/>
</dbReference>
<dbReference type="Pfam" id="PF07238">
    <property type="entry name" value="PilZ"/>
    <property type="match status" value="1"/>
</dbReference>